<dbReference type="EMBL" id="BMKK01000001">
    <property type="protein sequence ID" value="GGD40563.1"/>
    <property type="molecule type" value="Genomic_DNA"/>
</dbReference>
<accession>A0A917DII4</accession>
<gene>
    <name evidence="5" type="primary">rpmC</name>
    <name evidence="6" type="ORF">GCM10011514_00790</name>
</gene>
<dbReference type="GO" id="GO:1990904">
    <property type="term" value="C:ribonucleoprotein complex"/>
    <property type="evidence" value="ECO:0007669"/>
    <property type="project" value="UniProtKB-KW"/>
</dbReference>
<evidence type="ECO:0000256" key="5">
    <source>
        <dbReference type="HAMAP-Rule" id="MF_00374"/>
    </source>
</evidence>
<name>A0A917DII4_9BACT</name>
<keyword evidence="2 5" id="KW-0689">Ribosomal protein</keyword>
<reference evidence="6" key="2">
    <citation type="submission" date="2020-09" db="EMBL/GenBank/DDBJ databases">
        <authorList>
            <person name="Sun Q."/>
            <person name="Zhou Y."/>
        </authorList>
    </citation>
    <scope>NUCLEOTIDE SEQUENCE</scope>
    <source>
        <strain evidence="6">CGMCC 1.15958</strain>
    </source>
</reference>
<dbReference type="InterPro" id="IPR001854">
    <property type="entry name" value="Ribosomal_uL29"/>
</dbReference>
<organism evidence="6 7">
    <name type="scientific">Emticicia aquatilis</name>
    <dbReference type="NCBI Taxonomy" id="1537369"/>
    <lineage>
        <taxon>Bacteria</taxon>
        <taxon>Pseudomonadati</taxon>
        <taxon>Bacteroidota</taxon>
        <taxon>Cytophagia</taxon>
        <taxon>Cytophagales</taxon>
        <taxon>Leadbetterellaceae</taxon>
        <taxon>Emticicia</taxon>
    </lineage>
</organism>
<proteinExistence type="inferred from homology"/>
<evidence type="ECO:0000256" key="4">
    <source>
        <dbReference type="ARBA" id="ARBA00035204"/>
    </source>
</evidence>
<evidence type="ECO:0000256" key="2">
    <source>
        <dbReference type="ARBA" id="ARBA00022980"/>
    </source>
</evidence>
<reference evidence="6" key="1">
    <citation type="journal article" date="2014" name="Int. J. Syst. Evol. Microbiol.">
        <title>Complete genome sequence of Corynebacterium casei LMG S-19264T (=DSM 44701T), isolated from a smear-ripened cheese.</title>
        <authorList>
            <consortium name="US DOE Joint Genome Institute (JGI-PGF)"/>
            <person name="Walter F."/>
            <person name="Albersmeier A."/>
            <person name="Kalinowski J."/>
            <person name="Ruckert C."/>
        </authorList>
    </citation>
    <scope>NUCLEOTIDE SEQUENCE</scope>
    <source>
        <strain evidence="6">CGMCC 1.15958</strain>
    </source>
</reference>
<keyword evidence="7" id="KW-1185">Reference proteome</keyword>
<evidence type="ECO:0000313" key="6">
    <source>
        <dbReference type="EMBL" id="GGD40563.1"/>
    </source>
</evidence>
<comment type="similarity">
    <text evidence="1 5">Belongs to the universal ribosomal protein uL29 family.</text>
</comment>
<dbReference type="AlphaFoldDB" id="A0A917DII4"/>
<dbReference type="HAMAP" id="MF_00374">
    <property type="entry name" value="Ribosomal_uL29"/>
    <property type="match status" value="1"/>
</dbReference>
<dbReference type="Gene3D" id="1.10.287.310">
    <property type="match status" value="1"/>
</dbReference>
<dbReference type="GO" id="GO:0005840">
    <property type="term" value="C:ribosome"/>
    <property type="evidence" value="ECO:0007669"/>
    <property type="project" value="UniProtKB-KW"/>
</dbReference>
<dbReference type="Proteomes" id="UP000609064">
    <property type="component" value="Unassembled WGS sequence"/>
</dbReference>
<sequence>MFKCEFYNSELRAATADRSEFRTRQSLNKKMKKSEIKALSVEQLEQNIAVEKDRILKLQFAHAITPIENPMRIRQSRRLIAQLMTELNAR</sequence>
<dbReference type="NCBIfam" id="TIGR00012">
    <property type="entry name" value="L29"/>
    <property type="match status" value="1"/>
</dbReference>
<keyword evidence="3 5" id="KW-0687">Ribonucleoprotein</keyword>
<dbReference type="Pfam" id="PF00831">
    <property type="entry name" value="Ribosomal_L29"/>
    <property type="match status" value="1"/>
</dbReference>
<dbReference type="SUPFAM" id="SSF46561">
    <property type="entry name" value="Ribosomal protein L29 (L29p)"/>
    <property type="match status" value="1"/>
</dbReference>
<evidence type="ECO:0000313" key="7">
    <source>
        <dbReference type="Proteomes" id="UP000609064"/>
    </source>
</evidence>
<dbReference type="GO" id="GO:0003735">
    <property type="term" value="F:structural constituent of ribosome"/>
    <property type="evidence" value="ECO:0007669"/>
    <property type="project" value="InterPro"/>
</dbReference>
<evidence type="ECO:0000256" key="3">
    <source>
        <dbReference type="ARBA" id="ARBA00023274"/>
    </source>
</evidence>
<protein>
    <recommendedName>
        <fullName evidence="4 5">Large ribosomal subunit protein uL29</fullName>
    </recommendedName>
</protein>
<dbReference type="InterPro" id="IPR036049">
    <property type="entry name" value="Ribosomal_uL29_sf"/>
</dbReference>
<comment type="caution">
    <text evidence="6">The sequence shown here is derived from an EMBL/GenBank/DDBJ whole genome shotgun (WGS) entry which is preliminary data.</text>
</comment>
<evidence type="ECO:0000256" key="1">
    <source>
        <dbReference type="ARBA" id="ARBA00009254"/>
    </source>
</evidence>
<dbReference type="GO" id="GO:0006412">
    <property type="term" value="P:translation"/>
    <property type="evidence" value="ECO:0007669"/>
    <property type="project" value="UniProtKB-UniRule"/>
</dbReference>
<dbReference type="CDD" id="cd00427">
    <property type="entry name" value="Ribosomal_L29_HIP"/>
    <property type="match status" value="1"/>
</dbReference>
<dbReference type="PROSITE" id="PS00579">
    <property type="entry name" value="RIBOSOMAL_L29"/>
    <property type="match status" value="1"/>
</dbReference>
<dbReference type="InterPro" id="IPR018254">
    <property type="entry name" value="Ribosomal_uL29_CS"/>
</dbReference>